<dbReference type="EMBL" id="NPDZ01000005">
    <property type="protein sequence ID" value="PJZ73262.1"/>
    <property type="molecule type" value="Genomic_DNA"/>
</dbReference>
<dbReference type="Gene3D" id="3.60.40.10">
    <property type="entry name" value="PPM-type phosphatase domain"/>
    <property type="match status" value="1"/>
</dbReference>
<feature type="transmembrane region" description="Helical" evidence="1">
    <location>
        <begin position="45"/>
        <end position="67"/>
    </location>
</feature>
<protein>
    <submittedName>
        <fullName evidence="3">Arg-Lys translocation region protein phosphatase</fullName>
    </submittedName>
</protein>
<keyword evidence="1" id="KW-0812">Transmembrane</keyword>
<keyword evidence="1" id="KW-0472">Membrane</keyword>
<accession>A0A2M9ZMF8</accession>
<organism evidence="3 5">
    <name type="scientific">Leptospira perolatii</name>
    <dbReference type="NCBI Taxonomy" id="2023191"/>
    <lineage>
        <taxon>Bacteria</taxon>
        <taxon>Pseudomonadati</taxon>
        <taxon>Spirochaetota</taxon>
        <taxon>Spirochaetia</taxon>
        <taxon>Leptospirales</taxon>
        <taxon>Leptospiraceae</taxon>
        <taxon>Leptospira</taxon>
    </lineage>
</organism>
<keyword evidence="1" id="KW-1133">Transmembrane helix</keyword>
<reference evidence="4 5" key="1">
    <citation type="submission" date="2017-07" db="EMBL/GenBank/DDBJ databases">
        <title>Leptospira spp. isolated from tropical soils.</title>
        <authorList>
            <person name="Thibeaux R."/>
            <person name="Iraola G."/>
            <person name="Ferres I."/>
            <person name="Bierque E."/>
            <person name="Girault D."/>
            <person name="Soupe-Gilbert M.-E."/>
            <person name="Picardeau M."/>
            <person name="Goarant C."/>
        </authorList>
    </citation>
    <scope>NUCLEOTIDE SEQUENCE [LARGE SCALE GENOMIC DNA]</scope>
    <source>
        <strain evidence="3 5">FH1-B-B1</strain>
        <strain evidence="2 4">FH1-B-C1</strain>
    </source>
</reference>
<dbReference type="AlphaFoldDB" id="A0A2M9ZMF8"/>
<evidence type="ECO:0000313" key="3">
    <source>
        <dbReference type="EMBL" id="PJZ73262.1"/>
    </source>
</evidence>
<dbReference type="InterPro" id="IPR036457">
    <property type="entry name" value="PPM-type-like_dom_sf"/>
</dbReference>
<evidence type="ECO:0000256" key="1">
    <source>
        <dbReference type="SAM" id="Phobius"/>
    </source>
</evidence>
<feature type="transmembrane region" description="Helical" evidence="1">
    <location>
        <begin position="12"/>
        <end position="33"/>
    </location>
</feature>
<dbReference type="EMBL" id="NPDY01000005">
    <property type="protein sequence ID" value="PJZ70074.1"/>
    <property type="molecule type" value="Genomic_DNA"/>
</dbReference>
<comment type="caution">
    <text evidence="3">The sequence shown here is derived from an EMBL/GenBank/DDBJ whole genome shotgun (WGS) entry which is preliminary data.</text>
</comment>
<dbReference type="NCBIfam" id="TIGR04400">
    <property type="entry name" value="RK_trnsloc_Pase"/>
    <property type="match status" value="1"/>
</dbReference>
<dbReference type="InterPro" id="IPR030912">
    <property type="entry name" value="RK_trnsloc_Pase"/>
</dbReference>
<name>A0A2M9ZMF8_9LEPT</name>
<dbReference type="Proteomes" id="UP000231990">
    <property type="component" value="Unassembled WGS sequence"/>
</dbReference>
<gene>
    <name evidence="2" type="ORF">CH360_07525</name>
    <name evidence="3" type="ORF">CH373_09780</name>
</gene>
<evidence type="ECO:0000313" key="4">
    <source>
        <dbReference type="Proteomes" id="UP000231962"/>
    </source>
</evidence>
<keyword evidence="4" id="KW-1185">Reference proteome</keyword>
<dbReference type="RefSeq" id="WP_100713411.1">
    <property type="nucleotide sequence ID" value="NZ_NPDY01000005.1"/>
</dbReference>
<dbReference type="Proteomes" id="UP000231962">
    <property type="component" value="Unassembled WGS sequence"/>
</dbReference>
<evidence type="ECO:0000313" key="5">
    <source>
        <dbReference type="Proteomes" id="UP000231990"/>
    </source>
</evidence>
<sequence length="367" mass="42160">MFQLHPKYKLALAIFTASFSFFLVFVLIDDLFLGDVNRIEFRKFLWIRLLAGFAFSILLGGLTFYFVNLIYRSLKSLAHLFRAWSAEQDPEEEFGITGGNDEIGELSRSFRLALFQRSEEEVSEQTESKLHQEKEYANKLQSLFFKIKLHKIRNLDITVFPRSSENGETDYANIIPTADGCMGILAGFPNSGYIEAGLKARIEGMVSLAQEMTGVRGEDLVYKLDRSIRSTPISGLNLTLFYLETRNGELGYLQYQETPILIYKNARISEQEVSKHRFYDFQSAGKEIRKLNLKPNEYFILVSDRVPEIWNNNIAISLQKIKTWSEGKDYKNSREVVLDLARCLESEVGRSEMSKAAILCVQRVRNS</sequence>
<proteinExistence type="predicted"/>
<evidence type="ECO:0000313" key="2">
    <source>
        <dbReference type="EMBL" id="PJZ70074.1"/>
    </source>
</evidence>
<dbReference type="Gene3D" id="6.10.340.10">
    <property type="match status" value="1"/>
</dbReference>
<dbReference type="OrthoDB" id="317354at2"/>